<gene>
    <name evidence="10 11" type="primary">cas1</name>
    <name evidence="11" type="ORF">J3U88_08565</name>
</gene>
<dbReference type="PANTHER" id="PTHR34353">
    <property type="entry name" value="CRISPR-ASSOCIATED ENDONUCLEASE CAS1 1"/>
    <property type="match status" value="1"/>
</dbReference>
<dbReference type="PANTHER" id="PTHR34353:SF2">
    <property type="entry name" value="CRISPR-ASSOCIATED ENDONUCLEASE CAS1 1"/>
    <property type="match status" value="1"/>
</dbReference>
<dbReference type="GO" id="GO:0003677">
    <property type="term" value="F:DNA binding"/>
    <property type="evidence" value="ECO:0007669"/>
    <property type="project" value="UniProtKB-KW"/>
</dbReference>
<evidence type="ECO:0000256" key="5">
    <source>
        <dbReference type="ARBA" id="ARBA00022842"/>
    </source>
</evidence>
<dbReference type="AlphaFoldDB" id="A0A8J7Q5I2"/>
<keyword evidence="12" id="KW-1185">Reference proteome</keyword>
<organism evidence="11 12">
    <name type="scientific">Acanthopleuribacter pedis</name>
    <dbReference type="NCBI Taxonomy" id="442870"/>
    <lineage>
        <taxon>Bacteria</taxon>
        <taxon>Pseudomonadati</taxon>
        <taxon>Acidobacteriota</taxon>
        <taxon>Holophagae</taxon>
        <taxon>Acanthopleuribacterales</taxon>
        <taxon>Acanthopleuribacteraceae</taxon>
        <taxon>Acanthopleuribacter</taxon>
    </lineage>
</organism>
<dbReference type="GO" id="GO:0043571">
    <property type="term" value="P:maintenance of CRISPR repeat elements"/>
    <property type="evidence" value="ECO:0007669"/>
    <property type="project" value="UniProtKB-UniRule"/>
</dbReference>
<evidence type="ECO:0000256" key="2">
    <source>
        <dbReference type="ARBA" id="ARBA00022723"/>
    </source>
</evidence>
<comment type="caution">
    <text evidence="11">The sequence shown here is derived from an EMBL/GenBank/DDBJ whole genome shotgun (WGS) entry which is preliminary data.</text>
</comment>
<comment type="similarity">
    <text evidence="10">Belongs to the CRISPR-associated endonuclease Cas1 family.</text>
</comment>
<keyword evidence="1 10" id="KW-0540">Nuclease</keyword>
<reference evidence="11" key="1">
    <citation type="submission" date="2021-03" db="EMBL/GenBank/DDBJ databases">
        <authorList>
            <person name="Wang G."/>
        </authorList>
    </citation>
    <scope>NUCLEOTIDE SEQUENCE</scope>
    <source>
        <strain evidence="11">KCTC 12899</strain>
    </source>
</reference>
<comment type="function">
    <text evidence="10">CRISPR (clustered regularly interspaced short palindromic repeat), is an adaptive immune system that provides protection against mobile genetic elements (viruses, transposable elements and conjugative plasmids). CRISPR clusters contain spacers, sequences complementary to antecedent mobile elements, and target invading nucleic acids. CRISPR clusters are transcribed and processed into CRISPR RNA (crRNA). Acts as a dsDNA endonuclease. Involved in the integration of spacer DNA into the CRISPR cassette.</text>
</comment>
<evidence type="ECO:0000256" key="9">
    <source>
        <dbReference type="ARBA" id="ARBA00038592"/>
    </source>
</evidence>
<dbReference type="EMBL" id="JAFREP010000006">
    <property type="protein sequence ID" value="MBO1318507.1"/>
    <property type="molecule type" value="Genomic_DNA"/>
</dbReference>
<evidence type="ECO:0000313" key="12">
    <source>
        <dbReference type="Proteomes" id="UP000664417"/>
    </source>
</evidence>
<sequence>MNVNLLTEGGLLHVRDGMFELITEKKKTPISPVKIERILVSTRMRLTSDVLVLALQHKIDVLFMDHFGDPVGRLWQPVLGSTTRIRKQQCLWSLDGRGLEQARAWLLEKLDGQAAFLQDLAKRRTAQAELLREAAAGIAAAAAATAADDLREPGAAARLRGFEGSAGRCYFTVLAEVIPEAYRFEGRSRRPARDPFNAMLNYGYGVLYGYVEKACLVAGLDPHLGFMHRDDYNQRSFVYDFIEPYRVEVGRCVVSLFTRKQVRRTMFTPIANGFTLAREGKEVLITALHEVMRGQRRQGKRKVQLKHAVQLAAHAFATDLLESAALEAELPEDERAAEREAACWSG</sequence>
<dbReference type="Pfam" id="PF01867">
    <property type="entry name" value="Cas_Cas1"/>
    <property type="match status" value="1"/>
</dbReference>
<dbReference type="InterPro" id="IPR002729">
    <property type="entry name" value="CRISPR-assoc_Cas1"/>
</dbReference>
<evidence type="ECO:0000256" key="7">
    <source>
        <dbReference type="ARBA" id="ARBA00023125"/>
    </source>
</evidence>
<protein>
    <recommendedName>
        <fullName evidence="10">CRISPR-associated endonuclease Cas1</fullName>
        <ecNumber evidence="10">3.1.-.-</ecNumber>
    </recommendedName>
</protein>
<dbReference type="GO" id="GO:0046872">
    <property type="term" value="F:metal ion binding"/>
    <property type="evidence" value="ECO:0007669"/>
    <property type="project" value="UniProtKB-UniRule"/>
</dbReference>
<dbReference type="EC" id="3.1.-.-" evidence="10"/>
<dbReference type="HAMAP" id="MF_01470">
    <property type="entry name" value="Cas1"/>
    <property type="match status" value="1"/>
</dbReference>
<feature type="binding site" evidence="10">
    <location>
        <position position="228"/>
    </location>
    <ligand>
        <name>Mn(2+)</name>
        <dbReference type="ChEBI" id="CHEBI:29035"/>
    </ligand>
</feature>
<comment type="cofactor">
    <cofactor evidence="10">
        <name>Mg(2+)</name>
        <dbReference type="ChEBI" id="CHEBI:18420"/>
    </cofactor>
    <cofactor evidence="10">
        <name>Mn(2+)</name>
        <dbReference type="ChEBI" id="CHEBI:29035"/>
    </cofactor>
</comment>
<keyword evidence="6 10" id="KW-0051">Antiviral defense</keyword>
<name>A0A8J7Q5I2_9BACT</name>
<proteinExistence type="inferred from homology"/>
<dbReference type="RefSeq" id="WP_207858308.1">
    <property type="nucleotide sequence ID" value="NZ_JAFREP010000006.1"/>
</dbReference>
<dbReference type="InterPro" id="IPR042206">
    <property type="entry name" value="CRISPR-assoc_Cas1_C"/>
</dbReference>
<keyword evidence="7 10" id="KW-0238">DNA-binding</keyword>
<keyword evidence="8 10" id="KW-0464">Manganese</keyword>
<dbReference type="GO" id="GO:0004519">
    <property type="term" value="F:endonuclease activity"/>
    <property type="evidence" value="ECO:0007669"/>
    <property type="project" value="UniProtKB-UniRule"/>
</dbReference>
<dbReference type="CDD" id="cd09634">
    <property type="entry name" value="Cas1_I-II-III"/>
    <property type="match status" value="1"/>
</dbReference>
<keyword evidence="5 10" id="KW-0460">Magnesium</keyword>
<evidence type="ECO:0000256" key="10">
    <source>
        <dbReference type="HAMAP-Rule" id="MF_01470"/>
    </source>
</evidence>
<dbReference type="NCBIfam" id="TIGR00287">
    <property type="entry name" value="cas1"/>
    <property type="match status" value="1"/>
</dbReference>
<evidence type="ECO:0000256" key="1">
    <source>
        <dbReference type="ARBA" id="ARBA00022722"/>
    </source>
</evidence>
<dbReference type="InterPro" id="IPR050646">
    <property type="entry name" value="Cas1"/>
</dbReference>
<evidence type="ECO:0000256" key="3">
    <source>
        <dbReference type="ARBA" id="ARBA00022759"/>
    </source>
</evidence>
<feature type="binding site" evidence="10">
    <location>
        <position position="163"/>
    </location>
    <ligand>
        <name>Mn(2+)</name>
        <dbReference type="ChEBI" id="CHEBI:29035"/>
    </ligand>
</feature>
<feature type="binding site" evidence="10">
    <location>
        <position position="243"/>
    </location>
    <ligand>
        <name>Mn(2+)</name>
        <dbReference type="ChEBI" id="CHEBI:29035"/>
    </ligand>
</feature>
<dbReference type="InterPro" id="IPR042211">
    <property type="entry name" value="CRISPR-assoc_Cas1_N"/>
</dbReference>
<accession>A0A8J7Q5I2</accession>
<keyword evidence="3 10" id="KW-0255">Endonuclease</keyword>
<dbReference type="Proteomes" id="UP000664417">
    <property type="component" value="Unassembled WGS sequence"/>
</dbReference>
<dbReference type="GO" id="GO:0051607">
    <property type="term" value="P:defense response to virus"/>
    <property type="evidence" value="ECO:0007669"/>
    <property type="project" value="UniProtKB-UniRule"/>
</dbReference>
<keyword evidence="2 10" id="KW-0479">Metal-binding</keyword>
<evidence type="ECO:0000313" key="11">
    <source>
        <dbReference type="EMBL" id="MBO1318507.1"/>
    </source>
</evidence>
<dbReference type="Gene3D" id="1.20.120.920">
    <property type="entry name" value="CRISPR-associated endonuclease Cas1, C-terminal domain"/>
    <property type="match status" value="1"/>
</dbReference>
<dbReference type="Gene3D" id="3.100.10.20">
    <property type="entry name" value="CRISPR-associated endonuclease Cas1, N-terminal domain"/>
    <property type="match status" value="1"/>
</dbReference>
<evidence type="ECO:0000256" key="4">
    <source>
        <dbReference type="ARBA" id="ARBA00022801"/>
    </source>
</evidence>
<keyword evidence="4 10" id="KW-0378">Hydrolase</keyword>
<dbReference type="GO" id="GO:0016787">
    <property type="term" value="F:hydrolase activity"/>
    <property type="evidence" value="ECO:0007669"/>
    <property type="project" value="UniProtKB-KW"/>
</dbReference>
<evidence type="ECO:0000256" key="6">
    <source>
        <dbReference type="ARBA" id="ARBA00023118"/>
    </source>
</evidence>
<comment type="subunit">
    <text evidence="9 10">Homodimer, forms a heterotetramer with a Cas2 homodimer.</text>
</comment>
<evidence type="ECO:0000256" key="8">
    <source>
        <dbReference type="ARBA" id="ARBA00023211"/>
    </source>
</evidence>